<evidence type="ECO:0000313" key="1">
    <source>
        <dbReference type="EMBL" id="AAH20624.1"/>
    </source>
</evidence>
<protein>
    <submittedName>
        <fullName evidence="1">LOC641518 protein</fullName>
    </submittedName>
</protein>
<accession>Q8WUE9</accession>
<sequence>SRNWGSGPLTSCPLLAGMISDSFTKEDLMSAKSPSSSG</sequence>
<proteinExistence type="evidence at transcript level"/>
<dbReference type="AlphaFoldDB" id="Q8WUE9"/>
<gene>
    <name evidence="1" type="primary">LOC641518</name>
</gene>
<dbReference type="EMBL" id="BC020624">
    <property type="protein sequence ID" value="AAH20624.1"/>
    <property type="molecule type" value="mRNA"/>
</dbReference>
<reference evidence="1" key="1">
    <citation type="journal article" date="2004" name="Genome Res.">
        <title>The status, quality, and expansion of the NIH full-length cDNA project: the Mammalian Gene Collection (MGC).</title>
        <authorList>
            <consortium name="The MGC Project Team"/>
            <person name="Gerhard D.S."/>
            <person name="Wagner L."/>
            <person name="Feingold E.A."/>
            <person name="Shenmen C.M."/>
            <person name="Grouse L.H."/>
            <person name="Schuler G."/>
            <person name="Klein S.L."/>
            <person name="Old S."/>
            <person name="Rasooly R."/>
            <person name="Good P."/>
            <person name="Guyer M."/>
            <person name="Peck A.M."/>
            <person name="Derge J.G."/>
            <person name="Lipman D."/>
            <person name="Collins F.S."/>
            <person name="Jang W."/>
            <person name="Sherry S."/>
            <person name="Feolo M."/>
            <person name="Misquitta L."/>
            <person name="Lee E."/>
            <person name="Rotmistrovsky K."/>
            <person name="Greenhut S.F."/>
            <person name="Schaefer C.F."/>
            <person name="Buetow K."/>
            <person name="Bonner T.I."/>
            <person name="Haussler D."/>
            <person name="Kent J."/>
            <person name="Kiekhaus M."/>
            <person name="Furey T."/>
            <person name="Brent M."/>
            <person name="Prange C."/>
            <person name="Schreiber K."/>
            <person name="Shapiro N."/>
            <person name="Bhat N.K."/>
            <person name="Hopkins R.F."/>
            <person name="Hsie F."/>
            <person name="Driscoll T."/>
            <person name="Soares M.B."/>
            <person name="Casavant T.L."/>
            <person name="Scheetz T.E."/>
            <person name="Brown-stein M.J."/>
            <person name="Usdin T.B."/>
            <person name="Toshiyuki S."/>
            <person name="Carninci P."/>
            <person name="Piao Y."/>
            <person name="Dudekula D.B."/>
            <person name="Ko M.S."/>
            <person name="Kawakami K."/>
            <person name="Suzuki Y."/>
            <person name="Sugano S."/>
            <person name="Gruber C.E."/>
            <person name="Smith M.R."/>
            <person name="Simmons B."/>
            <person name="Moore T."/>
            <person name="Waterman R."/>
            <person name="Johnson S.L."/>
            <person name="Ruan Y."/>
            <person name="Wei C.L."/>
            <person name="Mathavan S."/>
            <person name="Gunaratne P.H."/>
            <person name="Wu J."/>
            <person name="Garcia A.M."/>
            <person name="Hulyk S.W."/>
            <person name="Fuh E."/>
            <person name="Yuan Y."/>
            <person name="Sneed A."/>
            <person name="Kowis C."/>
            <person name="Hodgson A."/>
            <person name="Muzny D.M."/>
            <person name="McPherson J."/>
            <person name="Gibbs R.A."/>
            <person name="Fahey J."/>
            <person name="Helton E."/>
            <person name="Ketteman M."/>
            <person name="Madan A."/>
            <person name="Rodrigues S."/>
            <person name="Sanchez A."/>
            <person name="Whiting M."/>
            <person name="Madari A."/>
            <person name="Young A.C."/>
            <person name="Wetherby K.D."/>
            <person name="Granite S.J."/>
            <person name="Kwong P.N."/>
            <person name="Brinkley C.P."/>
            <person name="Pearson R.L."/>
            <person name="Bouffard G.G."/>
            <person name="Blakesly R.W."/>
            <person name="Green E.D."/>
            <person name="Dickson M.C."/>
            <person name="Rodriguez A.C."/>
            <person name="Grimwood J."/>
            <person name="Schmutz J."/>
            <person name="Myers R.M."/>
            <person name="Butterfield Y.S."/>
            <person name="Griffith M."/>
            <person name="Griffith O.L."/>
            <person name="Krzywinski M.I."/>
            <person name="Liao N."/>
            <person name="Morin R."/>
            <person name="Morrin R."/>
            <person name="Palmquist D."/>
            <person name="Petrescu A.S."/>
            <person name="Skalska U."/>
            <person name="Smailus D.E."/>
            <person name="Stott J.M."/>
            <person name="Schnerch A."/>
            <person name="Schein J.E."/>
            <person name="Jones S.J."/>
            <person name="Holt R.A."/>
            <person name="Baross A."/>
            <person name="Marra M.A."/>
            <person name="Clifton S."/>
            <person name="Makowski K.A."/>
            <person name="Bosak S."/>
            <person name="Malek J."/>
        </authorList>
    </citation>
    <scope>NUCLEOTIDE SEQUENCE [LARGE SCALE MRNA]</scope>
    <source>
        <tissue evidence="1">Lung</tissue>
    </source>
</reference>
<feature type="non-terminal residue" evidence="1">
    <location>
        <position position="1"/>
    </location>
</feature>
<organism evidence="1">
    <name type="scientific">Homo sapiens</name>
    <name type="common">Human</name>
    <dbReference type="NCBI Taxonomy" id="9606"/>
    <lineage>
        <taxon>Eukaryota</taxon>
        <taxon>Metazoa</taxon>
        <taxon>Chordata</taxon>
        <taxon>Craniata</taxon>
        <taxon>Vertebrata</taxon>
        <taxon>Euteleostomi</taxon>
        <taxon>Mammalia</taxon>
        <taxon>Eutheria</taxon>
        <taxon>Euarchontoglires</taxon>
        <taxon>Primates</taxon>
        <taxon>Haplorrhini</taxon>
        <taxon>Catarrhini</taxon>
        <taxon>Hominidae</taxon>
        <taxon>Homo</taxon>
    </lineage>
</organism>
<name>Q8WUE9_HUMAN</name>